<dbReference type="InterPro" id="IPR032710">
    <property type="entry name" value="NTF2-like_dom_sf"/>
</dbReference>
<keyword evidence="2" id="KW-1185">Reference proteome</keyword>
<dbReference type="EMBL" id="JACHIU010000001">
    <property type="protein sequence ID" value="MBB6470767.1"/>
    <property type="molecule type" value="Genomic_DNA"/>
</dbReference>
<dbReference type="AlphaFoldDB" id="A0A7X0I8V1"/>
<protein>
    <recommendedName>
        <fullName evidence="3">SnoaL-like domain-containing protein</fullName>
    </recommendedName>
</protein>
<dbReference type="Gene3D" id="3.10.450.50">
    <property type="match status" value="1"/>
</dbReference>
<name>A0A7X0I8V1_9ACTN</name>
<evidence type="ECO:0008006" key="3">
    <source>
        <dbReference type="Google" id="ProtNLM"/>
    </source>
</evidence>
<organism evidence="1 2">
    <name type="scientific">Sphaerisporangium rubeum</name>
    <dbReference type="NCBI Taxonomy" id="321317"/>
    <lineage>
        <taxon>Bacteria</taxon>
        <taxon>Bacillati</taxon>
        <taxon>Actinomycetota</taxon>
        <taxon>Actinomycetes</taxon>
        <taxon>Streptosporangiales</taxon>
        <taxon>Streptosporangiaceae</taxon>
        <taxon>Sphaerisporangium</taxon>
    </lineage>
</organism>
<gene>
    <name evidence="1" type="ORF">BJ992_000198</name>
</gene>
<accession>A0A7X0I8V1</accession>
<comment type="caution">
    <text evidence="1">The sequence shown here is derived from an EMBL/GenBank/DDBJ whole genome shotgun (WGS) entry which is preliminary data.</text>
</comment>
<reference evidence="1 2" key="1">
    <citation type="submission" date="2020-08" db="EMBL/GenBank/DDBJ databases">
        <title>Sequencing the genomes of 1000 actinobacteria strains.</title>
        <authorList>
            <person name="Klenk H.-P."/>
        </authorList>
    </citation>
    <scope>NUCLEOTIDE SEQUENCE [LARGE SCALE GENOMIC DNA]</scope>
    <source>
        <strain evidence="1 2">DSM 44936</strain>
    </source>
</reference>
<sequence>MSDQVSEEVRTFFEEFSRAGDTLDTTAISTQFADTFLSADPSGTQPVPRSAFLAALPAREKLFASIGVGSIHLTSLTETRLDDHYILVDTRWQGTPATPGGEPLDLSSAYILHRAPDGTLRIVFYLNHQDLREIVRARS</sequence>
<evidence type="ECO:0000313" key="2">
    <source>
        <dbReference type="Proteomes" id="UP000555564"/>
    </source>
</evidence>
<evidence type="ECO:0000313" key="1">
    <source>
        <dbReference type="EMBL" id="MBB6470767.1"/>
    </source>
</evidence>
<dbReference type="SUPFAM" id="SSF54427">
    <property type="entry name" value="NTF2-like"/>
    <property type="match status" value="1"/>
</dbReference>
<dbReference type="Proteomes" id="UP000555564">
    <property type="component" value="Unassembled WGS sequence"/>
</dbReference>
<dbReference type="RefSeq" id="WP_184978083.1">
    <property type="nucleotide sequence ID" value="NZ_BAAALO010000006.1"/>
</dbReference>
<proteinExistence type="predicted"/>